<reference evidence="2" key="1">
    <citation type="journal article" date="2020" name="Fungal Divers.">
        <title>Resolving the Mortierellaceae phylogeny through synthesis of multi-gene phylogenetics and phylogenomics.</title>
        <authorList>
            <person name="Vandepol N."/>
            <person name="Liber J."/>
            <person name="Desiro A."/>
            <person name="Na H."/>
            <person name="Kennedy M."/>
            <person name="Barry K."/>
            <person name="Grigoriev I.V."/>
            <person name="Miller A.N."/>
            <person name="O'Donnell K."/>
            <person name="Stajich J.E."/>
            <person name="Bonito G."/>
        </authorList>
    </citation>
    <scope>NUCLEOTIDE SEQUENCE</scope>
    <source>
        <strain evidence="2">REB-010B</strain>
    </source>
</reference>
<accession>A0A9P6UVZ0</accession>
<keyword evidence="3" id="KW-1185">Reference proteome</keyword>
<evidence type="ECO:0000256" key="1">
    <source>
        <dbReference type="SAM" id="MobiDB-lite"/>
    </source>
</evidence>
<evidence type="ECO:0000313" key="2">
    <source>
        <dbReference type="EMBL" id="KAG0322102.1"/>
    </source>
</evidence>
<dbReference type="AlphaFoldDB" id="A0A9P6UVZ0"/>
<protein>
    <submittedName>
        <fullName evidence="2">Uncharacterized protein</fullName>
    </submittedName>
</protein>
<organism evidence="2 3">
    <name type="scientific">Dissophora globulifera</name>
    <dbReference type="NCBI Taxonomy" id="979702"/>
    <lineage>
        <taxon>Eukaryota</taxon>
        <taxon>Fungi</taxon>
        <taxon>Fungi incertae sedis</taxon>
        <taxon>Mucoromycota</taxon>
        <taxon>Mortierellomycotina</taxon>
        <taxon>Mortierellomycetes</taxon>
        <taxon>Mortierellales</taxon>
        <taxon>Mortierellaceae</taxon>
        <taxon>Dissophora</taxon>
    </lineage>
</organism>
<proteinExistence type="predicted"/>
<gene>
    <name evidence="2" type="ORF">BGZ99_003523</name>
</gene>
<sequence>MESLTPLLVNFLEEHARPHVQTKVTEEIDETKVDLKQDLPGTIMENVQGEDSNPLVAQVVAAMGDKFLERVKRVTDVTVETASEGMDLLLTNGVMNIARGIIVKSSEEEGGDKGGFNFDFLKQGRDGMVKATMAASAPVIKQVSDNIGRKIRQVTHLGLKNPPHQHSVGGDGNSHDSVIAIRDDDEAIVAHFPAAIGGSIQEMIDEHGGSNGALGMAAGFMAKFMGGDGPGEVTVAGGGTTKDVEDVGGHTGGIQRMLQNLLAPKILLMIQPYLQRFEAKMTTSLETELRSKVFSPDYIKQTVMEMLTGGDDDDGKGGSGGSGFGNLIGAFLHKNDRDEGGHSGGQGGSDDDPMKAIGNLASKFFSSREG</sequence>
<dbReference type="OrthoDB" id="2438364at2759"/>
<evidence type="ECO:0000313" key="3">
    <source>
        <dbReference type="Proteomes" id="UP000738325"/>
    </source>
</evidence>
<dbReference type="EMBL" id="JAAAIP010000221">
    <property type="protein sequence ID" value="KAG0322102.1"/>
    <property type="molecule type" value="Genomic_DNA"/>
</dbReference>
<name>A0A9P6UVZ0_9FUNG</name>
<comment type="caution">
    <text evidence="2">The sequence shown here is derived from an EMBL/GenBank/DDBJ whole genome shotgun (WGS) entry which is preliminary data.</text>
</comment>
<feature type="region of interest" description="Disordered" evidence="1">
    <location>
        <begin position="334"/>
        <end position="356"/>
    </location>
</feature>
<dbReference type="Proteomes" id="UP000738325">
    <property type="component" value="Unassembled WGS sequence"/>
</dbReference>